<feature type="transmembrane region" description="Helical" evidence="1">
    <location>
        <begin position="48"/>
        <end position="64"/>
    </location>
</feature>
<feature type="signal peptide" evidence="2">
    <location>
        <begin position="1"/>
        <end position="24"/>
    </location>
</feature>
<keyword evidence="2" id="KW-0732">Signal</keyword>
<dbReference type="EMBL" id="CP097509">
    <property type="protein sequence ID" value="URE18727.1"/>
    <property type="molecule type" value="Genomic_DNA"/>
</dbReference>
<evidence type="ECO:0000256" key="2">
    <source>
        <dbReference type="SAM" id="SignalP"/>
    </source>
</evidence>
<name>A0A9E7KHK6_9LILI</name>
<accession>A0A9E7KHK6</accession>
<keyword evidence="1" id="KW-1133">Transmembrane helix</keyword>
<evidence type="ECO:0000313" key="4">
    <source>
        <dbReference type="Proteomes" id="UP001055439"/>
    </source>
</evidence>
<sequence>MASVSCSVKASLLLLVLAFIEVSAQEHHMAPSPAPAMANGTVAVTPGARAVALASLMSIVALSLR</sequence>
<keyword evidence="1" id="KW-0812">Transmembrane</keyword>
<evidence type="ECO:0000313" key="3">
    <source>
        <dbReference type="EMBL" id="URE18727.1"/>
    </source>
</evidence>
<organism evidence="3 4">
    <name type="scientific">Musa troglodytarum</name>
    <name type="common">fe'i banana</name>
    <dbReference type="NCBI Taxonomy" id="320322"/>
    <lineage>
        <taxon>Eukaryota</taxon>
        <taxon>Viridiplantae</taxon>
        <taxon>Streptophyta</taxon>
        <taxon>Embryophyta</taxon>
        <taxon>Tracheophyta</taxon>
        <taxon>Spermatophyta</taxon>
        <taxon>Magnoliopsida</taxon>
        <taxon>Liliopsida</taxon>
        <taxon>Zingiberales</taxon>
        <taxon>Musaceae</taxon>
        <taxon>Musa</taxon>
    </lineage>
</organism>
<proteinExistence type="predicted"/>
<gene>
    <name evidence="3" type="ORF">MUK42_02451</name>
</gene>
<feature type="chain" id="PRO_5039660334" evidence="2">
    <location>
        <begin position="25"/>
        <end position="65"/>
    </location>
</feature>
<protein>
    <submittedName>
        <fullName evidence="3">Uncharacterized protein</fullName>
    </submittedName>
</protein>
<keyword evidence="4" id="KW-1185">Reference proteome</keyword>
<reference evidence="3" key="1">
    <citation type="submission" date="2022-05" db="EMBL/GenBank/DDBJ databases">
        <title>The Musa troglodytarum L. genome provides insights into the mechanism of non-climacteric behaviour and enrichment of carotenoids.</title>
        <authorList>
            <person name="Wang J."/>
        </authorList>
    </citation>
    <scope>NUCLEOTIDE SEQUENCE</scope>
    <source>
        <tissue evidence="3">Leaf</tissue>
    </source>
</reference>
<dbReference type="Proteomes" id="UP001055439">
    <property type="component" value="Chromosome 7"/>
</dbReference>
<evidence type="ECO:0000256" key="1">
    <source>
        <dbReference type="SAM" id="Phobius"/>
    </source>
</evidence>
<keyword evidence="1" id="KW-0472">Membrane</keyword>
<dbReference type="AlphaFoldDB" id="A0A9E7KHK6"/>